<dbReference type="Gene3D" id="3.40.630.30">
    <property type="match status" value="1"/>
</dbReference>
<dbReference type="InterPro" id="IPR000182">
    <property type="entry name" value="GNAT_dom"/>
</dbReference>
<accession>A0ABM6F0U8</accession>
<dbReference type="EMBL" id="CP017754">
    <property type="protein sequence ID" value="AOZ04893.1"/>
    <property type="molecule type" value="Genomic_DNA"/>
</dbReference>
<dbReference type="InterPro" id="IPR016181">
    <property type="entry name" value="Acyl_CoA_acyltransferase"/>
</dbReference>
<evidence type="ECO:0000256" key="1">
    <source>
        <dbReference type="ARBA" id="ARBA00022679"/>
    </source>
</evidence>
<feature type="domain" description="N-acetyltransferase" evidence="3">
    <location>
        <begin position="3"/>
        <end position="169"/>
    </location>
</feature>
<reference evidence="4 5" key="1">
    <citation type="submission" date="2016-10" db="EMBL/GenBank/DDBJ databases">
        <title>Complete genome sequences of three Cupriavidus strains isolated from various Malaysian environments.</title>
        <authorList>
            <person name="Abdullah A.A.-A."/>
            <person name="Shafie N.A.H."/>
            <person name="Lau N.S."/>
        </authorList>
    </citation>
    <scope>NUCLEOTIDE SEQUENCE [LARGE SCALE GENOMIC DNA]</scope>
    <source>
        <strain evidence="4 5">USMAA1020</strain>
    </source>
</reference>
<evidence type="ECO:0000256" key="2">
    <source>
        <dbReference type="ARBA" id="ARBA00023315"/>
    </source>
</evidence>
<dbReference type="PANTHER" id="PTHR43800">
    <property type="entry name" value="PEPTIDYL-LYSINE N-ACETYLTRANSFERASE YJAB"/>
    <property type="match status" value="1"/>
</dbReference>
<keyword evidence="2" id="KW-0012">Acyltransferase</keyword>
<dbReference type="RefSeq" id="WP_071010792.1">
    <property type="nucleotide sequence ID" value="NZ_CP017754.1"/>
</dbReference>
<dbReference type="PANTHER" id="PTHR43800:SF1">
    <property type="entry name" value="PEPTIDYL-LYSINE N-ACETYLTRANSFERASE YJAB"/>
    <property type="match status" value="1"/>
</dbReference>
<dbReference type="Pfam" id="PF00583">
    <property type="entry name" value="Acetyltransf_1"/>
    <property type="match status" value="1"/>
</dbReference>
<dbReference type="PROSITE" id="PS51186">
    <property type="entry name" value="GNAT"/>
    <property type="match status" value="1"/>
</dbReference>
<evidence type="ECO:0000313" key="5">
    <source>
        <dbReference type="Proteomes" id="UP000177515"/>
    </source>
</evidence>
<evidence type="ECO:0000313" key="4">
    <source>
        <dbReference type="EMBL" id="AOZ04893.1"/>
    </source>
</evidence>
<name>A0ABM6F0U8_9BURK</name>
<gene>
    <name evidence="4" type="ORF">BKK80_02900</name>
</gene>
<organism evidence="4 5">
    <name type="scientific">Cupriavidus malaysiensis</name>
    <dbReference type="NCBI Taxonomy" id="367825"/>
    <lineage>
        <taxon>Bacteria</taxon>
        <taxon>Pseudomonadati</taxon>
        <taxon>Pseudomonadota</taxon>
        <taxon>Betaproteobacteria</taxon>
        <taxon>Burkholderiales</taxon>
        <taxon>Burkholderiaceae</taxon>
        <taxon>Cupriavidus</taxon>
    </lineage>
</organism>
<dbReference type="CDD" id="cd04301">
    <property type="entry name" value="NAT_SF"/>
    <property type="match status" value="1"/>
</dbReference>
<proteinExistence type="predicted"/>
<dbReference type="SUPFAM" id="SSF55729">
    <property type="entry name" value="Acyl-CoA N-acyltransferases (Nat)"/>
    <property type="match status" value="1"/>
</dbReference>
<evidence type="ECO:0000259" key="3">
    <source>
        <dbReference type="PROSITE" id="PS51186"/>
    </source>
</evidence>
<keyword evidence="1" id="KW-0808">Transferase</keyword>
<sequence>MPYQVRLAAIDDLAALPSIERAAAALFPADDLPPALRAQTLPAQDLCDAQRQGRLWVAQAGDGTVAGFALASRSGAQAFLDEMDVHPAHARRGIGRALVAAVVQWARAQGLVSLGLTTFSHLPWNAPFYARLGFVALAPAALCPHLSAALAGEAALGLRRRVAMRLPLDAVAD</sequence>
<keyword evidence="5" id="KW-1185">Reference proteome</keyword>
<dbReference type="Proteomes" id="UP000177515">
    <property type="component" value="Chromosome 1"/>
</dbReference>
<protein>
    <submittedName>
        <fullName evidence="4">GNAT family N-acetyltransferase</fullName>
    </submittedName>
</protein>